<dbReference type="AlphaFoldDB" id="A0A7X6DN86"/>
<name>A0A7X6DN86_9BACT</name>
<sequence>MEVQRMERFFEYGQLRLSDPDPGMTPEQVRDFYAAVYPELAQAVVGEPERRGATQVYKITRAVGTKGGEPSPPHLHMQCSVLLTVEQLAEISEAGLEEEKGGACPHDILTRFLGTIQRDSERMPQEGPLPGRFLPLLH</sequence>
<dbReference type="RefSeq" id="WP_168058487.1">
    <property type="nucleotide sequence ID" value="NZ_VTOW01000001.1"/>
</dbReference>
<evidence type="ECO:0000313" key="3">
    <source>
        <dbReference type="Proteomes" id="UP000534783"/>
    </source>
</evidence>
<keyword evidence="3" id="KW-1185">Reference proteome</keyword>
<dbReference type="NCBIfam" id="TIGR03738">
    <property type="entry name" value="PRTRC_C"/>
    <property type="match status" value="1"/>
</dbReference>
<organism evidence="2 3">
    <name type="scientific">Candidatus Manganitrophus noduliformans</name>
    <dbReference type="NCBI Taxonomy" id="2606439"/>
    <lineage>
        <taxon>Bacteria</taxon>
        <taxon>Pseudomonadati</taxon>
        <taxon>Nitrospirota</taxon>
        <taxon>Nitrospiria</taxon>
        <taxon>Candidatus Troglogloeales</taxon>
        <taxon>Candidatus Manganitrophaceae</taxon>
        <taxon>Candidatus Manganitrophus</taxon>
    </lineage>
</organism>
<dbReference type="InterPro" id="IPR022289">
    <property type="entry name" value="PRTRC_protein-C"/>
</dbReference>
<dbReference type="Proteomes" id="UP000534783">
    <property type="component" value="Unassembled WGS sequence"/>
</dbReference>
<comment type="caution">
    <text evidence="2">The sequence shown here is derived from an EMBL/GenBank/DDBJ whole genome shotgun (WGS) entry which is preliminary data.</text>
</comment>
<dbReference type="InterPro" id="IPR032866">
    <property type="entry name" value="Prok_Ub"/>
</dbReference>
<reference evidence="2 3" key="1">
    <citation type="journal article" date="2020" name="Nature">
        <title>Bacterial chemolithoautotrophy via manganese oxidation.</title>
        <authorList>
            <person name="Yu H."/>
            <person name="Leadbetter J.R."/>
        </authorList>
    </citation>
    <scope>NUCLEOTIDE SEQUENCE [LARGE SCALE GENOMIC DNA]</scope>
    <source>
        <strain evidence="2 3">Mn-1</strain>
    </source>
</reference>
<dbReference type="Pfam" id="PF14454">
    <property type="entry name" value="Prok_Ub"/>
    <property type="match status" value="1"/>
</dbReference>
<proteinExistence type="predicted"/>
<feature type="region of interest" description="Disordered" evidence="1">
    <location>
        <begin position="119"/>
        <end position="138"/>
    </location>
</feature>
<dbReference type="EMBL" id="VTOW01000001">
    <property type="protein sequence ID" value="NKE70222.1"/>
    <property type="molecule type" value="Genomic_DNA"/>
</dbReference>
<gene>
    <name evidence="2" type="ORF">MNODULE_05620</name>
</gene>
<accession>A0A7X6DN86</accession>
<protein>
    <submittedName>
        <fullName evidence="2">PRTRC system protein C</fullName>
    </submittedName>
</protein>
<evidence type="ECO:0000313" key="2">
    <source>
        <dbReference type="EMBL" id="NKE70222.1"/>
    </source>
</evidence>
<evidence type="ECO:0000256" key="1">
    <source>
        <dbReference type="SAM" id="MobiDB-lite"/>
    </source>
</evidence>